<organism evidence="3 4">
    <name type="scientific">Streptomyces coryli</name>
    <dbReference type="NCBI Taxonomy" id="1128680"/>
    <lineage>
        <taxon>Bacteria</taxon>
        <taxon>Bacillati</taxon>
        <taxon>Actinomycetota</taxon>
        <taxon>Actinomycetes</taxon>
        <taxon>Kitasatosporales</taxon>
        <taxon>Streptomycetaceae</taxon>
        <taxon>Streptomyces</taxon>
    </lineage>
</organism>
<feature type="domain" description="PepSY" evidence="2">
    <location>
        <begin position="144"/>
        <end position="205"/>
    </location>
</feature>
<gene>
    <name evidence="3" type="ORF">G5C51_17845</name>
</gene>
<evidence type="ECO:0000313" key="3">
    <source>
        <dbReference type="EMBL" id="NGN65754.1"/>
    </source>
</evidence>
<protein>
    <recommendedName>
        <fullName evidence="2">PepSY domain-containing protein</fullName>
    </recommendedName>
</protein>
<feature type="region of interest" description="Disordered" evidence="1">
    <location>
        <begin position="151"/>
        <end position="172"/>
    </location>
</feature>
<keyword evidence="4" id="KW-1185">Reference proteome</keyword>
<dbReference type="AlphaFoldDB" id="A0A6G4U0S7"/>
<dbReference type="Proteomes" id="UP000481583">
    <property type="component" value="Unassembled WGS sequence"/>
</dbReference>
<dbReference type="RefSeq" id="WP_165238494.1">
    <property type="nucleotide sequence ID" value="NZ_JAAKZV010000071.1"/>
</dbReference>
<dbReference type="EMBL" id="JAAKZV010000071">
    <property type="protein sequence ID" value="NGN65754.1"/>
    <property type="molecule type" value="Genomic_DNA"/>
</dbReference>
<accession>A0A6G4U0S7</accession>
<dbReference type="InterPro" id="IPR025711">
    <property type="entry name" value="PepSY"/>
</dbReference>
<feature type="region of interest" description="Disordered" evidence="1">
    <location>
        <begin position="38"/>
        <end position="62"/>
    </location>
</feature>
<dbReference type="Pfam" id="PF03413">
    <property type="entry name" value="PepSY"/>
    <property type="match status" value="2"/>
</dbReference>
<evidence type="ECO:0000256" key="1">
    <source>
        <dbReference type="SAM" id="MobiDB-lite"/>
    </source>
</evidence>
<feature type="domain" description="PepSY" evidence="2">
    <location>
        <begin position="68"/>
        <end position="123"/>
    </location>
</feature>
<comment type="caution">
    <text evidence="3">The sequence shown here is derived from an EMBL/GenBank/DDBJ whole genome shotgun (WGS) entry which is preliminary data.</text>
</comment>
<reference evidence="3 4" key="1">
    <citation type="submission" date="2020-02" db="EMBL/GenBank/DDBJ databases">
        <title>Whole-genome analyses of novel actinobacteria.</title>
        <authorList>
            <person name="Sahin N."/>
        </authorList>
    </citation>
    <scope>NUCLEOTIDE SEQUENCE [LARGE SCALE GENOMIC DNA]</scope>
    <source>
        <strain evidence="3 4">A7024</strain>
    </source>
</reference>
<sequence length="209" mass="21317">MNAHSSSGRTGRVAAAVLGAAVLIGAAGYGGYAAGAASEKSAAPERPAHAQHTAPRQAAVAQTPDVKLQDAAATALKEQAGIATSADLDSGRDGLVWEFDVLAKDDKWHKVEVAADSGKVVRSRVKAADDDDAADAALAKDAEVTLVEAADAAEKKVSGGTATAADLDDDYNGKQRASWDLELRGKDGAEHEVVVDAATGDVLSDKKDD</sequence>
<dbReference type="Gene3D" id="3.10.450.40">
    <property type="match status" value="2"/>
</dbReference>
<evidence type="ECO:0000313" key="4">
    <source>
        <dbReference type="Proteomes" id="UP000481583"/>
    </source>
</evidence>
<name>A0A6G4U0S7_9ACTN</name>
<proteinExistence type="predicted"/>
<evidence type="ECO:0000259" key="2">
    <source>
        <dbReference type="Pfam" id="PF03413"/>
    </source>
</evidence>